<dbReference type="Proteomes" id="UP000469385">
    <property type="component" value="Unassembled WGS sequence"/>
</dbReference>
<gene>
    <name evidence="1" type="ORF">GON04_21860</name>
</gene>
<protein>
    <submittedName>
        <fullName evidence="1">DUF4224 domain-containing protein</fullName>
    </submittedName>
</protein>
<name>A0A6N8IYM5_9BURK</name>
<comment type="caution">
    <text evidence="1">The sequence shown here is derived from an EMBL/GenBank/DDBJ whole genome shotgun (WGS) entry which is preliminary data.</text>
</comment>
<dbReference type="EMBL" id="WSEL01000009">
    <property type="protein sequence ID" value="MVQ32121.1"/>
    <property type="molecule type" value="Genomic_DNA"/>
</dbReference>
<evidence type="ECO:0000313" key="1">
    <source>
        <dbReference type="EMBL" id="MVQ32121.1"/>
    </source>
</evidence>
<sequence>MSPFLALPGASSSVRFRNRKFLPARHLPKEHPRAGLKLPWPENSLAPVAEDLPTASRPPLPAGTLPPLQIPPFEPRSKAVHRNHGYTIHGFSNLPFAAKAPCRFAPDRSRTSRSCRSLGCVRITVGRGWPVSGITLSTDELVALTGYQQATRQLAVLHTRGFLRAFISRRGDLVLERAHYESVSRGEVHAVVDGKVLAQPVRKQANLEFLKGKA</sequence>
<reference evidence="1 2" key="1">
    <citation type="submission" date="2019-12" db="EMBL/GenBank/DDBJ databases">
        <authorList>
            <person name="Huq M.A."/>
        </authorList>
    </citation>
    <scope>NUCLEOTIDE SEQUENCE [LARGE SCALE GENOMIC DNA]</scope>
    <source>
        <strain evidence="1 2">MAH-25</strain>
    </source>
</reference>
<evidence type="ECO:0000313" key="2">
    <source>
        <dbReference type="Proteomes" id="UP000469385"/>
    </source>
</evidence>
<organism evidence="1 2">
    <name type="scientific">Ramlibacter pinisoli</name>
    <dbReference type="NCBI Taxonomy" id="2682844"/>
    <lineage>
        <taxon>Bacteria</taxon>
        <taxon>Pseudomonadati</taxon>
        <taxon>Pseudomonadota</taxon>
        <taxon>Betaproteobacteria</taxon>
        <taxon>Burkholderiales</taxon>
        <taxon>Comamonadaceae</taxon>
        <taxon>Ramlibacter</taxon>
    </lineage>
</organism>
<proteinExistence type="predicted"/>
<accession>A0A6N8IYM5</accession>
<keyword evidence="2" id="KW-1185">Reference proteome</keyword>
<dbReference type="AlphaFoldDB" id="A0A6N8IYM5"/>